<keyword evidence="5 7" id="KW-1133">Transmembrane helix</keyword>
<comment type="subcellular location">
    <subcellularLocation>
        <location evidence="1 7">Cell membrane</location>
        <topology evidence="1 7">Multi-pass membrane protein</topology>
    </subcellularLocation>
</comment>
<feature type="transmembrane region" description="Helical" evidence="7">
    <location>
        <begin position="205"/>
        <end position="227"/>
    </location>
</feature>
<dbReference type="Gene3D" id="1.10.3720.10">
    <property type="entry name" value="MetI-like"/>
    <property type="match status" value="1"/>
</dbReference>
<dbReference type="OrthoDB" id="6637947at2"/>
<dbReference type="GO" id="GO:0055085">
    <property type="term" value="P:transmembrane transport"/>
    <property type="evidence" value="ECO:0007669"/>
    <property type="project" value="InterPro"/>
</dbReference>
<dbReference type="Proteomes" id="UP000058446">
    <property type="component" value="Chromosome"/>
</dbReference>
<feature type="transmembrane region" description="Helical" evidence="7">
    <location>
        <begin position="143"/>
        <end position="161"/>
    </location>
</feature>
<evidence type="ECO:0000256" key="7">
    <source>
        <dbReference type="RuleBase" id="RU363032"/>
    </source>
</evidence>
<proteinExistence type="inferred from homology"/>
<dbReference type="KEGG" id="clw:CLAC_06845"/>
<gene>
    <name evidence="9" type="ORF">CLAC_06845</name>
</gene>
<dbReference type="SUPFAM" id="SSF161098">
    <property type="entry name" value="MetI-like"/>
    <property type="match status" value="1"/>
</dbReference>
<dbReference type="InterPro" id="IPR050366">
    <property type="entry name" value="BP-dependent_transpt_permease"/>
</dbReference>
<evidence type="ECO:0000256" key="4">
    <source>
        <dbReference type="ARBA" id="ARBA00022692"/>
    </source>
</evidence>
<evidence type="ECO:0000256" key="1">
    <source>
        <dbReference type="ARBA" id="ARBA00004651"/>
    </source>
</evidence>
<dbReference type="PANTHER" id="PTHR43386:SF25">
    <property type="entry name" value="PEPTIDE ABC TRANSPORTER PERMEASE PROTEIN"/>
    <property type="match status" value="1"/>
</dbReference>
<dbReference type="RefSeq" id="WP_053412247.1">
    <property type="nucleotide sequence ID" value="NZ_CP006841.1"/>
</dbReference>
<name>A0A0K2H0C5_9CORY</name>
<feature type="transmembrane region" description="Helical" evidence="7">
    <location>
        <begin position="116"/>
        <end position="137"/>
    </location>
</feature>
<dbReference type="STRING" id="1408189.CLAC_06845"/>
<dbReference type="CDD" id="cd06261">
    <property type="entry name" value="TM_PBP2"/>
    <property type="match status" value="1"/>
</dbReference>
<dbReference type="PROSITE" id="PS50928">
    <property type="entry name" value="ABC_TM1"/>
    <property type="match status" value="1"/>
</dbReference>
<accession>A0A0K2H0C5</accession>
<evidence type="ECO:0000259" key="8">
    <source>
        <dbReference type="PROSITE" id="PS50928"/>
    </source>
</evidence>
<comment type="similarity">
    <text evidence="7">Belongs to the binding-protein-dependent transport system permease family.</text>
</comment>
<reference evidence="9 10" key="1">
    <citation type="submission" date="2013-10" db="EMBL/GenBank/DDBJ databases">
        <title>Complete genome sequence of Corynebacterium lactis DSM 45799(T), isolated from raw cow milk.</title>
        <authorList>
            <person name="Ruckert C."/>
            <person name="Albersmeier A."/>
            <person name="Lipski A."/>
            <person name="Kalinowski J."/>
        </authorList>
    </citation>
    <scope>NUCLEOTIDE SEQUENCE [LARGE SCALE GENOMIC DNA]</scope>
    <source>
        <strain evidence="9 10">RW2-5</strain>
    </source>
</reference>
<evidence type="ECO:0000256" key="5">
    <source>
        <dbReference type="ARBA" id="ARBA00022989"/>
    </source>
</evidence>
<protein>
    <submittedName>
        <fullName evidence="9">ABC transporter permease</fullName>
    </submittedName>
</protein>
<feature type="transmembrane region" description="Helical" evidence="7">
    <location>
        <begin position="247"/>
        <end position="267"/>
    </location>
</feature>
<dbReference type="InterPro" id="IPR035906">
    <property type="entry name" value="MetI-like_sf"/>
</dbReference>
<evidence type="ECO:0000256" key="6">
    <source>
        <dbReference type="ARBA" id="ARBA00023136"/>
    </source>
</evidence>
<evidence type="ECO:0000313" key="9">
    <source>
        <dbReference type="EMBL" id="ALA67497.1"/>
    </source>
</evidence>
<feature type="transmembrane region" description="Helical" evidence="7">
    <location>
        <begin position="83"/>
        <end position="104"/>
    </location>
</feature>
<sequence length="275" mass="28487">MMQKSTVRRISSLALLVAVLAVWLFVIAAALAGGALIDLFGLPDPTAPMARSFDTPSAEHPLGTDHLGRDVASRMLIGNAALVLPPALAAAAASAVGLLLAVLSAVNHRAFAIIRFFGDTILAIPAILIILATVTAIPEGFTAAAVTAFALSVPMSTRYFYPAVSAALSSGYVEYARATGASLWQVSVHDILPVLRRPLIADFSIRFVAVVFLTATASFLTGATSGADSTWAAMVGAELRGVDLNPWAVVMPTLAIIVLTASPALLLELQAGGQR</sequence>
<dbReference type="PATRIC" id="fig|1408189.4.peg.1365"/>
<dbReference type="AlphaFoldDB" id="A0A0K2H0C5"/>
<dbReference type="Pfam" id="PF00528">
    <property type="entry name" value="BPD_transp_1"/>
    <property type="match status" value="1"/>
</dbReference>
<evidence type="ECO:0000256" key="3">
    <source>
        <dbReference type="ARBA" id="ARBA00022475"/>
    </source>
</evidence>
<evidence type="ECO:0000313" key="10">
    <source>
        <dbReference type="Proteomes" id="UP000058446"/>
    </source>
</evidence>
<keyword evidence="3" id="KW-1003">Cell membrane</keyword>
<keyword evidence="2 7" id="KW-0813">Transport</keyword>
<evidence type="ECO:0000256" key="2">
    <source>
        <dbReference type="ARBA" id="ARBA00022448"/>
    </source>
</evidence>
<keyword evidence="6 7" id="KW-0472">Membrane</keyword>
<dbReference type="GO" id="GO:0005886">
    <property type="term" value="C:plasma membrane"/>
    <property type="evidence" value="ECO:0007669"/>
    <property type="project" value="UniProtKB-SubCell"/>
</dbReference>
<keyword evidence="10" id="KW-1185">Reference proteome</keyword>
<organism evidence="9 10">
    <name type="scientific">Corynebacterium lactis RW2-5</name>
    <dbReference type="NCBI Taxonomy" id="1408189"/>
    <lineage>
        <taxon>Bacteria</taxon>
        <taxon>Bacillati</taxon>
        <taxon>Actinomycetota</taxon>
        <taxon>Actinomycetes</taxon>
        <taxon>Mycobacteriales</taxon>
        <taxon>Corynebacteriaceae</taxon>
        <taxon>Corynebacterium</taxon>
    </lineage>
</organism>
<keyword evidence="4 7" id="KW-0812">Transmembrane</keyword>
<dbReference type="PANTHER" id="PTHR43386">
    <property type="entry name" value="OLIGOPEPTIDE TRANSPORT SYSTEM PERMEASE PROTEIN APPC"/>
    <property type="match status" value="1"/>
</dbReference>
<dbReference type="EMBL" id="CP006841">
    <property type="protein sequence ID" value="ALA67497.1"/>
    <property type="molecule type" value="Genomic_DNA"/>
</dbReference>
<dbReference type="InterPro" id="IPR000515">
    <property type="entry name" value="MetI-like"/>
</dbReference>
<feature type="domain" description="ABC transmembrane type-1" evidence="8">
    <location>
        <begin position="79"/>
        <end position="267"/>
    </location>
</feature>